<reference evidence="1 2" key="1">
    <citation type="submission" date="2019-10" db="EMBL/GenBank/DDBJ databases">
        <title>Two novel species isolated from a subtropical stream in China.</title>
        <authorList>
            <person name="Lu H."/>
        </authorList>
    </citation>
    <scope>NUCLEOTIDE SEQUENCE [LARGE SCALE GENOMIC DNA]</scope>
    <source>
        <strain evidence="1 2">FT103W</strain>
    </source>
</reference>
<evidence type="ECO:0000313" key="1">
    <source>
        <dbReference type="EMBL" id="MQA18578.1"/>
    </source>
</evidence>
<organism evidence="1 2">
    <name type="scientific">Rugamonas rivuli</name>
    <dbReference type="NCBI Taxonomy" id="2743358"/>
    <lineage>
        <taxon>Bacteria</taxon>
        <taxon>Pseudomonadati</taxon>
        <taxon>Pseudomonadota</taxon>
        <taxon>Betaproteobacteria</taxon>
        <taxon>Burkholderiales</taxon>
        <taxon>Oxalobacteraceae</taxon>
        <taxon>Telluria group</taxon>
        <taxon>Rugamonas</taxon>
    </lineage>
</organism>
<dbReference type="Proteomes" id="UP000444318">
    <property type="component" value="Unassembled WGS sequence"/>
</dbReference>
<dbReference type="InterPro" id="IPR017853">
    <property type="entry name" value="GH"/>
</dbReference>
<dbReference type="SUPFAM" id="SSF51445">
    <property type="entry name" value="(Trans)glycosidases"/>
    <property type="match status" value="1"/>
</dbReference>
<gene>
    <name evidence="1" type="ORF">GEV01_03505</name>
</gene>
<evidence type="ECO:0000313" key="2">
    <source>
        <dbReference type="Proteomes" id="UP000444318"/>
    </source>
</evidence>
<dbReference type="Pfam" id="PF13385">
    <property type="entry name" value="Laminin_G_3"/>
    <property type="match status" value="1"/>
</dbReference>
<dbReference type="EMBL" id="WHUF01000001">
    <property type="protein sequence ID" value="MQA18578.1"/>
    <property type="molecule type" value="Genomic_DNA"/>
</dbReference>
<dbReference type="AlphaFoldDB" id="A0A843S7Z0"/>
<accession>A0A843S7Z0</accession>
<sequence>MARVKLLINLNFQYHTTIRSQGNVMPYIKVENGVMQEYNNDGLNTGPVASIGLNAYSYLERRGWSATGKGVTGPSNPDYLEDFPYLQSKGIKYLQVMAAPFSASGSYLSWSVVVGQPSFNGNAVSDLKINDSYWAAVQNLLDAAKAHNIGIIACPFWNILAIPELVGEDKSALLQSDSKSRNYLRAFAAAFVARYKNHVGIAAWMAGQEITLNTGLDYNTAPAVLKDIAETMRAQDTLQRMISSGNAALPHYSPRKYTIDEHVEIVRAMNPSPIDTICENLFLNSEYFSSGEAPVSGQSGALRADLTSCSLPYLKVMQKLASDLGKPYYVGSFGLNKDEEAALQDTTTQHNLSILLQNFYRTGVQLACHWVWNSGEVKDLKPWNVLVTDAGNNIRPEVFAAITAVLDRSRTAPPDALINRKLNSIFSERSATFTNTPSQWCCFTIAPKAALCSSTNFSISYTVNQSVKSLETAGPFIRRVTGAVNADARGWVIYKNGLADANAFMQLFDGKTVGIDAGHKGRTDVADTWTRITFTVEANSRIALYVNDFLMGYTQPGAPWSNVGGLEAIQIGRTSLTSNADVVSWKVSDIILYDRVLTPQEVFDYGISGQVVNAAGRWRLNGDFKDAINANDGTFAPDRNLISFS</sequence>
<dbReference type="Gene3D" id="2.60.120.200">
    <property type="match status" value="1"/>
</dbReference>
<dbReference type="SUPFAM" id="SSF49899">
    <property type="entry name" value="Concanavalin A-like lectins/glucanases"/>
    <property type="match status" value="1"/>
</dbReference>
<protein>
    <submittedName>
        <fullName evidence="1">DUF4038 domain-containing protein</fullName>
    </submittedName>
</protein>
<dbReference type="InterPro" id="IPR013320">
    <property type="entry name" value="ConA-like_dom_sf"/>
</dbReference>
<comment type="caution">
    <text evidence="1">The sequence shown here is derived from an EMBL/GenBank/DDBJ whole genome shotgun (WGS) entry which is preliminary data.</text>
</comment>
<proteinExistence type="predicted"/>
<dbReference type="Gene3D" id="3.20.20.80">
    <property type="entry name" value="Glycosidases"/>
    <property type="match status" value="1"/>
</dbReference>
<name>A0A843S7Z0_9BURK</name>
<keyword evidence="2" id="KW-1185">Reference proteome</keyword>